<proteinExistence type="predicted"/>
<name>A0ABU6CWR1_9GAMM</name>
<reference evidence="2 3" key="2">
    <citation type="submission" date="2024-01" db="EMBL/GenBank/DDBJ databases">
        <authorList>
            <person name="Xie X."/>
        </authorList>
    </citation>
    <scope>NUCLEOTIDE SEQUENCE [LARGE SCALE GENOMIC DNA]</scope>
    <source>
        <strain evidence="2">SCUT-1</strain>
    </source>
</reference>
<dbReference type="EMBL" id="JAYMYJ010000046">
    <property type="protein sequence ID" value="MEB4590523.1"/>
    <property type="molecule type" value="Genomic_DNA"/>
</dbReference>
<dbReference type="Proteomes" id="UP001308005">
    <property type="component" value="Unassembled WGS sequence"/>
</dbReference>
<dbReference type="Gene3D" id="1.10.238.160">
    <property type="match status" value="1"/>
</dbReference>
<dbReference type="InterPro" id="IPR041657">
    <property type="entry name" value="HTH_17"/>
</dbReference>
<dbReference type="RefSeq" id="WP_324693868.1">
    <property type="nucleotide sequence ID" value="NZ_JAYMYJ010000046.1"/>
</dbReference>
<accession>A0ABU6CWR1</accession>
<evidence type="ECO:0000313" key="3">
    <source>
        <dbReference type="Proteomes" id="UP001308005"/>
    </source>
</evidence>
<evidence type="ECO:0000313" key="2">
    <source>
        <dbReference type="EMBL" id="MEB4590523.1"/>
    </source>
</evidence>
<dbReference type="SUPFAM" id="SSF46955">
    <property type="entry name" value="Putative DNA-binding domain"/>
    <property type="match status" value="1"/>
</dbReference>
<dbReference type="InterPro" id="IPR009061">
    <property type="entry name" value="DNA-bd_dom_put_sf"/>
</dbReference>
<gene>
    <name evidence="2" type="ORF">VSS37_05990</name>
</gene>
<comment type="caution">
    <text evidence="2">The sequence shown here is derived from an EMBL/GenBank/DDBJ whole genome shotgun (WGS) entry which is preliminary data.</text>
</comment>
<dbReference type="Pfam" id="PF12728">
    <property type="entry name" value="HTH_17"/>
    <property type="match status" value="1"/>
</dbReference>
<sequence>MSKTTNIENWDKKALTVSDMTALFSVSRATIYRWSAAGFLPKPRKIGGSTRWLGSEVAAKYPEMLAGQAAA</sequence>
<organism evidence="2 3">
    <name type="scientific">Candidatus Thiothrix phosphatis</name>
    <dbReference type="NCBI Taxonomy" id="3112415"/>
    <lineage>
        <taxon>Bacteria</taxon>
        <taxon>Pseudomonadati</taxon>
        <taxon>Pseudomonadota</taxon>
        <taxon>Gammaproteobacteria</taxon>
        <taxon>Thiotrichales</taxon>
        <taxon>Thiotrichaceae</taxon>
        <taxon>Thiothrix</taxon>
    </lineage>
</organism>
<protein>
    <submittedName>
        <fullName evidence="2">Helix-turn-helix domain-containing protein</fullName>
    </submittedName>
</protein>
<feature type="domain" description="Helix-turn-helix" evidence="1">
    <location>
        <begin position="15"/>
        <end position="58"/>
    </location>
</feature>
<keyword evidence="3" id="KW-1185">Reference proteome</keyword>
<reference evidence="3" key="1">
    <citation type="submission" date="2023-07" db="EMBL/GenBank/DDBJ databases">
        <title>The carbon used by Thiothrix.</title>
        <authorList>
            <person name="Chen L."/>
        </authorList>
    </citation>
    <scope>NUCLEOTIDE SEQUENCE [LARGE SCALE GENOMIC DNA]</scope>
</reference>
<evidence type="ECO:0000259" key="1">
    <source>
        <dbReference type="Pfam" id="PF12728"/>
    </source>
</evidence>